<feature type="transmembrane region" description="Helical" evidence="12">
    <location>
        <begin position="434"/>
        <end position="450"/>
    </location>
</feature>
<evidence type="ECO:0000256" key="12">
    <source>
        <dbReference type="SAM" id="Phobius"/>
    </source>
</evidence>
<evidence type="ECO:0000256" key="7">
    <source>
        <dbReference type="ARBA" id="ARBA00022676"/>
    </source>
</evidence>
<comment type="caution">
    <text evidence="14">The sequence shown here is derived from an EMBL/GenBank/DDBJ whole genome shotgun (WGS) entry which is preliminary data.</text>
</comment>
<dbReference type="InterPro" id="IPR029044">
    <property type="entry name" value="Nucleotide-diphossugar_trans"/>
</dbReference>
<dbReference type="Proteomes" id="UP000600449">
    <property type="component" value="Unassembled WGS sequence"/>
</dbReference>
<feature type="domain" description="Glycosyltransferase 2-like" evidence="13">
    <location>
        <begin position="232"/>
        <end position="422"/>
    </location>
</feature>
<dbReference type="NCBIfam" id="NF003962">
    <property type="entry name" value="PRK05454.2-5"/>
    <property type="match status" value="1"/>
</dbReference>
<comment type="pathway">
    <text evidence="2">Glycan metabolism; osmoregulated periplasmic glucan (OPG) biosynthesis.</text>
</comment>
<dbReference type="PANTHER" id="PTHR43867">
    <property type="entry name" value="CELLULOSE SYNTHASE CATALYTIC SUBUNIT A [UDP-FORMING]"/>
    <property type="match status" value="1"/>
</dbReference>
<evidence type="ECO:0000256" key="10">
    <source>
        <dbReference type="ARBA" id="ARBA00022989"/>
    </source>
</evidence>
<dbReference type="Pfam" id="PF13632">
    <property type="entry name" value="Glyco_trans_2_3"/>
    <property type="match status" value="1"/>
</dbReference>
<evidence type="ECO:0000256" key="2">
    <source>
        <dbReference type="ARBA" id="ARBA00005001"/>
    </source>
</evidence>
<feature type="transmembrane region" description="Helical" evidence="12">
    <location>
        <begin position="558"/>
        <end position="578"/>
    </location>
</feature>
<gene>
    <name evidence="14" type="primary">opgH</name>
    <name evidence="14" type="ORF">GCM10011322_30700</name>
</gene>
<evidence type="ECO:0000313" key="15">
    <source>
        <dbReference type="Proteomes" id="UP000600449"/>
    </source>
</evidence>
<evidence type="ECO:0000313" key="14">
    <source>
        <dbReference type="EMBL" id="GGK41415.1"/>
    </source>
</evidence>
<feature type="transmembrane region" description="Helical" evidence="12">
    <location>
        <begin position="486"/>
        <end position="509"/>
    </location>
</feature>
<keyword evidence="10 12" id="KW-1133">Transmembrane helix</keyword>
<evidence type="ECO:0000256" key="11">
    <source>
        <dbReference type="ARBA" id="ARBA00023136"/>
    </source>
</evidence>
<dbReference type="InterPro" id="IPR050321">
    <property type="entry name" value="Glycosyltr_2/OpgH_subfam"/>
</dbReference>
<keyword evidence="9 12" id="KW-0812">Transmembrane</keyword>
<feature type="transmembrane region" description="Helical" evidence="12">
    <location>
        <begin position="530"/>
        <end position="552"/>
    </location>
</feature>
<dbReference type="PANTHER" id="PTHR43867:SF5">
    <property type="entry name" value="GLUCANS BIOSYNTHESIS GLUCOSYLTRANSFERASE H"/>
    <property type="match status" value="1"/>
</dbReference>
<evidence type="ECO:0000256" key="5">
    <source>
        <dbReference type="ARBA" id="ARBA00022475"/>
    </source>
</evidence>
<feature type="transmembrane region" description="Helical" evidence="12">
    <location>
        <begin position="47"/>
        <end position="68"/>
    </location>
</feature>
<reference evidence="14 15" key="1">
    <citation type="journal article" date="2014" name="Int. J. Syst. Evol. Microbiol.">
        <title>Complete genome sequence of Corynebacterium casei LMG S-19264T (=DSM 44701T), isolated from a smear-ripened cheese.</title>
        <authorList>
            <consortium name="US DOE Joint Genome Institute (JGI-PGF)"/>
            <person name="Walter F."/>
            <person name="Albersmeier A."/>
            <person name="Kalinowski J."/>
            <person name="Ruckert C."/>
        </authorList>
    </citation>
    <scope>NUCLEOTIDE SEQUENCE [LARGE SCALE GENOMIC DNA]</scope>
    <source>
        <strain evidence="14 15">CGMCC 1.9161</strain>
    </source>
</reference>
<dbReference type="NCBIfam" id="NF003958">
    <property type="entry name" value="PRK05454.2-1"/>
    <property type="match status" value="1"/>
</dbReference>
<organism evidence="14 15">
    <name type="scientific">Salinarimonas ramus</name>
    <dbReference type="NCBI Taxonomy" id="690164"/>
    <lineage>
        <taxon>Bacteria</taxon>
        <taxon>Pseudomonadati</taxon>
        <taxon>Pseudomonadota</taxon>
        <taxon>Alphaproteobacteria</taxon>
        <taxon>Hyphomicrobiales</taxon>
        <taxon>Salinarimonadaceae</taxon>
        <taxon>Salinarimonas</taxon>
    </lineage>
</organism>
<dbReference type="EMBL" id="BMMF01000009">
    <property type="protein sequence ID" value="GGK41415.1"/>
    <property type="molecule type" value="Genomic_DNA"/>
</dbReference>
<keyword evidence="5" id="KW-1003">Cell membrane</keyword>
<protein>
    <recommendedName>
        <fullName evidence="4">Glucans biosynthesis glucosyltransferase H</fullName>
    </recommendedName>
</protein>
<feature type="transmembrane region" description="Helical" evidence="12">
    <location>
        <begin position="403"/>
        <end position="428"/>
    </location>
</feature>
<evidence type="ECO:0000259" key="13">
    <source>
        <dbReference type="Pfam" id="PF13632"/>
    </source>
</evidence>
<evidence type="ECO:0000256" key="1">
    <source>
        <dbReference type="ARBA" id="ARBA00004429"/>
    </source>
</evidence>
<dbReference type="InterPro" id="IPR001173">
    <property type="entry name" value="Glyco_trans_2-like"/>
</dbReference>
<dbReference type="SUPFAM" id="SSF53448">
    <property type="entry name" value="Nucleotide-diphospho-sugar transferases"/>
    <property type="match status" value="1"/>
</dbReference>
<keyword evidence="7" id="KW-0328">Glycosyltransferase</keyword>
<evidence type="ECO:0000256" key="3">
    <source>
        <dbReference type="ARBA" id="ARBA00009337"/>
    </source>
</evidence>
<sequence>MNDLVRSPDLRPLAERRHDAAAAAPVPSHTRAAPVRTSATVRGRRRLVAGLTLAGVLALIVPATAILAAEGLTLLDAVMLVCFALAAPWTVLGLVNATIGFVIARRAADPVLAVAPFAAAGARPVPVRGRVGVFMTLRNEDPARAVRRLAIVRDSLEATGEGEAYSYLVLSDTSDPAIAAAEEAEVAAWRRDAGAGARILYRRRSENIGFKAGNVRDFVETHGARFDLMLPLDADSLMSGEEIVRMTRIMEAHPQIGILQSLVVGAPSTSAFARIFQFGMRQGMRPYTLGSAWWTAECGPYWGHNALVRIAPFREHCRLPTLPGSGPLAGHVLSHDQVEAVLMRRAGYEVRVIPREGGSWEDNPPTFLDFSKRDLRWCQGNLQYLSPVLLLMKGLLPTSRMQLISAIMMFAAVPAMTAILALAPLVAATTDPDVFPVGAAIAFYTAFLALSLAPRALGLLDVALTPGGMAAYGGRRRFLASGAIEFVFSALLGAAASLRLTLFMIGLAFGRATVWNGQARDAHGLSWRDAARGLWSTTAFGIGMMGLVLWLVPAAWPVALVMCAGYLLAIPFAVLTAAPEAGRALARAGLCAIPEEIDPPAEIRALAGERTLPVPARPRRAAA</sequence>
<dbReference type="RefSeq" id="WP_188914128.1">
    <property type="nucleotide sequence ID" value="NZ_BMMF01000009.1"/>
</dbReference>
<comment type="subcellular location">
    <subcellularLocation>
        <location evidence="1">Cell inner membrane</location>
        <topology evidence="1">Multi-pass membrane protein</topology>
    </subcellularLocation>
</comment>
<keyword evidence="6" id="KW-0997">Cell inner membrane</keyword>
<evidence type="ECO:0000256" key="8">
    <source>
        <dbReference type="ARBA" id="ARBA00022679"/>
    </source>
</evidence>
<dbReference type="Gene3D" id="3.90.550.10">
    <property type="entry name" value="Spore Coat Polysaccharide Biosynthesis Protein SpsA, Chain A"/>
    <property type="match status" value="1"/>
</dbReference>
<keyword evidence="11 12" id="KW-0472">Membrane</keyword>
<dbReference type="AlphaFoldDB" id="A0A917QBS5"/>
<keyword evidence="8" id="KW-0808">Transferase</keyword>
<comment type="similarity">
    <text evidence="3">Belongs to the glycosyltransferase 2 family. OpgH subfamily.</text>
</comment>
<proteinExistence type="inferred from homology"/>
<name>A0A917QBS5_9HYPH</name>
<keyword evidence="15" id="KW-1185">Reference proteome</keyword>
<evidence type="ECO:0000256" key="9">
    <source>
        <dbReference type="ARBA" id="ARBA00022692"/>
    </source>
</evidence>
<accession>A0A917QBS5</accession>
<dbReference type="GO" id="GO:0005886">
    <property type="term" value="C:plasma membrane"/>
    <property type="evidence" value="ECO:0007669"/>
    <property type="project" value="UniProtKB-SubCell"/>
</dbReference>
<evidence type="ECO:0000256" key="6">
    <source>
        <dbReference type="ARBA" id="ARBA00022519"/>
    </source>
</evidence>
<dbReference type="GO" id="GO:0016758">
    <property type="term" value="F:hexosyltransferase activity"/>
    <property type="evidence" value="ECO:0007669"/>
    <property type="project" value="TreeGrafter"/>
</dbReference>
<evidence type="ECO:0000256" key="4">
    <source>
        <dbReference type="ARBA" id="ARBA00020585"/>
    </source>
</evidence>
<feature type="transmembrane region" description="Helical" evidence="12">
    <location>
        <begin position="74"/>
        <end position="95"/>
    </location>
</feature>